<dbReference type="AlphaFoldDB" id="A0A7G9LC20"/>
<sequence length="182" mass="21443">MENPKRENRERVANIVLENKDLFKELVTITFDVNNKVSIKAAWILEWICTHHHLNWILPHLDEFSNKIKNLKFDSAIRPCAKICEHLATAYYSKNENGVKKNLSIKHINTIVETGFDWLITPQKIAVRAYTMNTLYFFGLEKEWIHPELKHLIETKIIHESKGCKARGKFILKMIEKHQKSH</sequence>
<organism evidence="1 2">
    <name type="scientific">Polaribacter pectinis</name>
    <dbReference type="NCBI Taxonomy" id="2738844"/>
    <lineage>
        <taxon>Bacteria</taxon>
        <taxon>Pseudomonadati</taxon>
        <taxon>Bacteroidota</taxon>
        <taxon>Flavobacteriia</taxon>
        <taxon>Flavobacteriales</taxon>
        <taxon>Flavobacteriaceae</taxon>
    </lineage>
</organism>
<accession>A0A7G9LC20</accession>
<keyword evidence="2" id="KW-1185">Reference proteome</keyword>
<proteinExistence type="predicted"/>
<dbReference type="RefSeq" id="WP_187483052.1">
    <property type="nucleotide sequence ID" value="NZ_CP060695.1"/>
</dbReference>
<protein>
    <submittedName>
        <fullName evidence="1">Adenylosuccinate lyase</fullName>
    </submittedName>
</protein>
<name>A0A7G9LC20_9FLAO</name>
<reference evidence="1 2" key="1">
    <citation type="submission" date="2020-08" db="EMBL/GenBank/DDBJ databases">
        <title>Polaribacter sp. L12M9 isolated from gut of the Korean scallop.</title>
        <authorList>
            <person name="Jeong Y.S."/>
        </authorList>
    </citation>
    <scope>NUCLEOTIDE SEQUENCE [LARGE SCALE GENOMIC DNA]</scope>
    <source>
        <strain evidence="1 2">L12M9</strain>
    </source>
</reference>
<dbReference type="EMBL" id="CP060695">
    <property type="protein sequence ID" value="QNM86169.1"/>
    <property type="molecule type" value="Genomic_DNA"/>
</dbReference>
<evidence type="ECO:0000313" key="1">
    <source>
        <dbReference type="EMBL" id="QNM86169.1"/>
    </source>
</evidence>
<keyword evidence="1" id="KW-0456">Lyase</keyword>
<dbReference type="GO" id="GO:0016829">
    <property type="term" value="F:lyase activity"/>
    <property type="evidence" value="ECO:0007669"/>
    <property type="project" value="UniProtKB-KW"/>
</dbReference>
<dbReference type="KEGG" id="ppec:H9W90_03355"/>
<dbReference type="Proteomes" id="UP000515808">
    <property type="component" value="Chromosome"/>
</dbReference>
<gene>
    <name evidence="1" type="ORF">H9W90_03355</name>
</gene>
<evidence type="ECO:0000313" key="2">
    <source>
        <dbReference type="Proteomes" id="UP000515808"/>
    </source>
</evidence>